<proteinExistence type="predicted"/>
<feature type="transmembrane region" description="Helical" evidence="1">
    <location>
        <begin position="6"/>
        <end position="32"/>
    </location>
</feature>
<organism evidence="2 3">
    <name type="scientific">Azospirillum oryzae</name>
    <dbReference type="NCBI Taxonomy" id="286727"/>
    <lineage>
        <taxon>Bacteria</taxon>
        <taxon>Pseudomonadati</taxon>
        <taxon>Pseudomonadota</taxon>
        <taxon>Alphaproteobacteria</taxon>
        <taxon>Rhodospirillales</taxon>
        <taxon>Azospirillaceae</taxon>
        <taxon>Azospirillum</taxon>
    </lineage>
</organism>
<name>A0A1X7G7Q8_9PROT</name>
<reference evidence="2 3" key="1">
    <citation type="submission" date="2017-04" db="EMBL/GenBank/DDBJ databases">
        <authorList>
            <person name="Afonso C.L."/>
            <person name="Miller P.J."/>
            <person name="Scott M.A."/>
            <person name="Spackman E."/>
            <person name="Goraichik I."/>
            <person name="Dimitrov K.M."/>
            <person name="Suarez D.L."/>
            <person name="Swayne D.E."/>
        </authorList>
    </citation>
    <scope>NUCLEOTIDE SEQUENCE [LARGE SCALE GENOMIC DNA]</scope>
    <source>
        <strain evidence="2 3">A2P</strain>
    </source>
</reference>
<evidence type="ECO:0000313" key="3">
    <source>
        <dbReference type="Proteomes" id="UP000192936"/>
    </source>
</evidence>
<dbReference type="EMBL" id="FXAK01000007">
    <property type="protein sequence ID" value="SMF65437.1"/>
    <property type="molecule type" value="Genomic_DNA"/>
</dbReference>
<accession>A0A1X7G7Q8</accession>
<feature type="transmembrane region" description="Helical" evidence="1">
    <location>
        <begin position="39"/>
        <end position="60"/>
    </location>
</feature>
<protein>
    <recommendedName>
        <fullName evidence="4">DUF5652 domain-containing protein</fullName>
    </recommendedName>
</protein>
<dbReference type="Proteomes" id="UP000192936">
    <property type="component" value="Unassembled WGS sequence"/>
</dbReference>
<dbReference type="STRING" id="286727.SAMN02982917_3404"/>
<dbReference type="OrthoDB" id="123194at2"/>
<dbReference type="RefSeq" id="WP_085087447.1">
    <property type="nucleotide sequence ID" value="NZ_FXAK01000007.1"/>
</dbReference>
<keyword evidence="1" id="KW-0472">Membrane</keyword>
<evidence type="ECO:0008006" key="4">
    <source>
        <dbReference type="Google" id="ProtNLM"/>
    </source>
</evidence>
<gene>
    <name evidence="2" type="ORF">SAMN02982917_3404</name>
</gene>
<evidence type="ECO:0000256" key="1">
    <source>
        <dbReference type="SAM" id="Phobius"/>
    </source>
</evidence>
<keyword evidence="1" id="KW-0812">Transmembrane</keyword>
<evidence type="ECO:0000313" key="2">
    <source>
        <dbReference type="EMBL" id="SMF65437.1"/>
    </source>
</evidence>
<dbReference type="AlphaFoldDB" id="A0A1X7G7Q8"/>
<keyword evidence="1" id="KW-1133">Transmembrane helix</keyword>
<sequence length="80" mass="8937">MTETVIHLGFWELLIGSIVTMYMLIAGGWVLAKAGRSPLWILLLLFPYINVLAVWAFAFMRWPFVDRAPSATEPGPVDGT</sequence>